<protein>
    <recommendedName>
        <fullName evidence="4">Transmembrane protein</fullName>
    </recommendedName>
</protein>
<proteinExistence type="predicted"/>
<keyword evidence="1" id="KW-1133">Transmembrane helix</keyword>
<organism evidence="2 3">
    <name type="scientific">Glossina pallidipes</name>
    <name type="common">Tsetse fly</name>
    <dbReference type="NCBI Taxonomy" id="7398"/>
    <lineage>
        <taxon>Eukaryota</taxon>
        <taxon>Metazoa</taxon>
        <taxon>Ecdysozoa</taxon>
        <taxon>Arthropoda</taxon>
        <taxon>Hexapoda</taxon>
        <taxon>Insecta</taxon>
        <taxon>Pterygota</taxon>
        <taxon>Neoptera</taxon>
        <taxon>Endopterygota</taxon>
        <taxon>Diptera</taxon>
        <taxon>Brachycera</taxon>
        <taxon>Muscomorpha</taxon>
        <taxon>Hippoboscoidea</taxon>
        <taxon>Glossinidae</taxon>
        <taxon>Glossina</taxon>
    </lineage>
</organism>
<accession>A0A1B0ADH3</accession>
<keyword evidence="1" id="KW-0812">Transmembrane</keyword>
<evidence type="ECO:0000313" key="2">
    <source>
        <dbReference type="EnsemblMetazoa" id="GPAI042165-PA"/>
    </source>
</evidence>
<evidence type="ECO:0000256" key="1">
    <source>
        <dbReference type="SAM" id="Phobius"/>
    </source>
</evidence>
<evidence type="ECO:0008006" key="4">
    <source>
        <dbReference type="Google" id="ProtNLM"/>
    </source>
</evidence>
<dbReference type="VEuPathDB" id="VectorBase:GPAI042165"/>
<dbReference type="EnsemblMetazoa" id="GPAI042165-RA">
    <property type="protein sequence ID" value="GPAI042165-PA"/>
    <property type="gene ID" value="GPAI042165"/>
</dbReference>
<keyword evidence="3" id="KW-1185">Reference proteome</keyword>
<name>A0A1B0ADH3_GLOPL</name>
<keyword evidence="1" id="KW-0472">Membrane</keyword>
<reference evidence="3" key="1">
    <citation type="submission" date="2014-03" db="EMBL/GenBank/DDBJ databases">
        <authorList>
            <person name="Aksoy S."/>
            <person name="Warren W."/>
            <person name="Wilson R.K."/>
        </authorList>
    </citation>
    <scope>NUCLEOTIDE SEQUENCE [LARGE SCALE GENOMIC DNA]</scope>
    <source>
        <strain evidence="3">IAEA</strain>
    </source>
</reference>
<sequence length="115" mass="13131">MLTISLGQVSLKKRKRVDDKVGKNNIGRDRAYANFDCGRTSHAVHNRKNNVFLLLFLLLLVLSDLHGNIFYIRAYEGICVDNYVGPSLMGYVVYARICRNYFADTGNHLKSFQKS</sequence>
<dbReference type="AlphaFoldDB" id="A0A1B0ADH3"/>
<reference evidence="2" key="2">
    <citation type="submission" date="2020-05" db="UniProtKB">
        <authorList>
            <consortium name="EnsemblMetazoa"/>
        </authorList>
    </citation>
    <scope>IDENTIFICATION</scope>
    <source>
        <strain evidence="2">IAEA</strain>
    </source>
</reference>
<evidence type="ECO:0000313" key="3">
    <source>
        <dbReference type="Proteomes" id="UP000092445"/>
    </source>
</evidence>
<dbReference type="Proteomes" id="UP000092445">
    <property type="component" value="Unassembled WGS sequence"/>
</dbReference>
<feature type="transmembrane region" description="Helical" evidence="1">
    <location>
        <begin position="51"/>
        <end position="72"/>
    </location>
</feature>